<dbReference type="Proteomes" id="UP000538931">
    <property type="component" value="Unassembled WGS sequence"/>
</dbReference>
<name>A0A7W1WYQ1_9GAMM</name>
<protein>
    <recommendedName>
        <fullName evidence="2">diguanylate cyclase</fullName>
        <ecNumber evidence="2">2.7.7.65</ecNumber>
    </recommendedName>
</protein>
<comment type="cofactor">
    <cofactor evidence="1">
        <name>Mg(2+)</name>
        <dbReference type="ChEBI" id="CHEBI:18420"/>
    </cofactor>
</comment>
<dbReference type="Gene3D" id="6.10.340.10">
    <property type="match status" value="1"/>
</dbReference>
<evidence type="ECO:0000256" key="1">
    <source>
        <dbReference type="ARBA" id="ARBA00001946"/>
    </source>
</evidence>
<keyword evidence="5" id="KW-1133">Transmembrane helix</keyword>
<dbReference type="EC" id="2.7.7.65" evidence="2"/>
<keyword evidence="8" id="KW-1185">Reference proteome</keyword>
<gene>
    <name evidence="7" type="ORF">H1S06_09895</name>
</gene>
<dbReference type="GO" id="GO:0005886">
    <property type="term" value="C:plasma membrane"/>
    <property type="evidence" value="ECO:0007669"/>
    <property type="project" value="TreeGrafter"/>
</dbReference>
<sequence length="553" mass="60764">MQSIRHSIGTRLSLIIGLTFSLYLAVVLAVGYVIYQQYRGFSELASSQFGRALAAAELTRDAEIIAAEVFEIMVGNRRSNSAGNQRAENLTRLYQRARERLEQLGGAGEIGGVLHEELNRWQEPFFSSLDLLGTQLAREETLKAAHLRHFDAFFLLLQQLPAVESESLTPDEQRFVSQALVALVSTASVLNAERPGHIAQLEDNYRQAMKRLATLPLTAPQLLRLRAKLEMVLPEAFHSRPALLKNARATLATARRTRVLAQKLTSATYSYHLQLKATAQKAIADHQRLISRSLLGLLLASLVLATVTLGAVVHIRRSIVQRLNQLSGAMHSHLQGLSVPIPQEGNDEISGMGASFSVFVEARCRAEQQLEEANRHLQQMNAELERLSVTDALTGLANRRCFDQQLVQEWQRAERDGNMLAVIMADVDCFKAYNDTYGHQQGDECLHRVARAMSACLQRSSDVVARYGGEEFVMLLPGLDGRQAERLAWKLLTVVRALGIEHDGAEAGVVTLSLGVASLSPNSSLHPDGLVGLADSALYAAKAAGRNTVQVAD</sequence>
<dbReference type="GO" id="GO:1902201">
    <property type="term" value="P:negative regulation of bacterial-type flagellum-dependent cell motility"/>
    <property type="evidence" value="ECO:0007669"/>
    <property type="project" value="TreeGrafter"/>
</dbReference>
<dbReference type="SMART" id="SM00267">
    <property type="entry name" value="GGDEF"/>
    <property type="match status" value="1"/>
</dbReference>
<dbReference type="Pfam" id="PF00990">
    <property type="entry name" value="GGDEF"/>
    <property type="match status" value="1"/>
</dbReference>
<dbReference type="InterPro" id="IPR029787">
    <property type="entry name" value="Nucleotide_cyclase"/>
</dbReference>
<evidence type="ECO:0000259" key="6">
    <source>
        <dbReference type="PROSITE" id="PS50887"/>
    </source>
</evidence>
<proteinExistence type="predicted"/>
<dbReference type="PROSITE" id="PS50887">
    <property type="entry name" value="GGDEF"/>
    <property type="match status" value="1"/>
</dbReference>
<dbReference type="EMBL" id="JACEMT010000049">
    <property type="protein sequence ID" value="MBA4502675.1"/>
    <property type="molecule type" value="Genomic_DNA"/>
</dbReference>
<evidence type="ECO:0000256" key="4">
    <source>
        <dbReference type="SAM" id="Coils"/>
    </source>
</evidence>
<dbReference type="PANTHER" id="PTHR45138:SF9">
    <property type="entry name" value="DIGUANYLATE CYCLASE DGCM-RELATED"/>
    <property type="match status" value="1"/>
</dbReference>
<feature type="domain" description="GGDEF" evidence="6">
    <location>
        <begin position="418"/>
        <end position="553"/>
    </location>
</feature>
<dbReference type="RefSeq" id="WP_181739699.1">
    <property type="nucleotide sequence ID" value="NZ_JACEMT010000049.1"/>
</dbReference>
<feature type="coiled-coil region" evidence="4">
    <location>
        <begin position="363"/>
        <end position="390"/>
    </location>
</feature>
<evidence type="ECO:0000313" key="8">
    <source>
        <dbReference type="Proteomes" id="UP000538931"/>
    </source>
</evidence>
<evidence type="ECO:0000313" key="7">
    <source>
        <dbReference type="EMBL" id="MBA4502675.1"/>
    </source>
</evidence>
<evidence type="ECO:0000256" key="3">
    <source>
        <dbReference type="ARBA" id="ARBA00034247"/>
    </source>
</evidence>
<dbReference type="NCBIfam" id="TIGR00254">
    <property type="entry name" value="GGDEF"/>
    <property type="match status" value="1"/>
</dbReference>
<accession>A0A7W1WYQ1</accession>
<dbReference type="InterPro" id="IPR043128">
    <property type="entry name" value="Rev_trsase/Diguanyl_cyclase"/>
</dbReference>
<keyword evidence="4" id="KW-0175">Coiled coil</keyword>
<keyword evidence="5" id="KW-0812">Transmembrane</keyword>
<dbReference type="GO" id="GO:0043709">
    <property type="term" value="P:cell adhesion involved in single-species biofilm formation"/>
    <property type="evidence" value="ECO:0007669"/>
    <property type="project" value="TreeGrafter"/>
</dbReference>
<feature type="transmembrane region" description="Helical" evidence="5">
    <location>
        <begin position="294"/>
        <end position="315"/>
    </location>
</feature>
<dbReference type="SUPFAM" id="SSF55073">
    <property type="entry name" value="Nucleotide cyclase"/>
    <property type="match status" value="1"/>
</dbReference>
<evidence type="ECO:0000256" key="2">
    <source>
        <dbReference type="ARBA" id="ARBA00012528"/>
    </source>
</evidence>
<dbReference type="PANTHER" id="PTHR45138">
    <property type="entry name" value="REGULATORY COMPONENTS OF SENSORY TRANSDUCTION SYSTEM"/>
    <property type="match status" value="1"/>
</dbReference>
<dbReference type="Gene3D" id="3.30.70.270">
    <property type="match status" value="1"/>
</dbReference>
<dbReference type="AlphaFoldDB" id="A0A7W1WYQ1"/>
<evidence type="ECO:0000256" key="5">
    <source>
        <dbReference type="SAM" id="Phobius"/>
    </source>
</evidence>
<reference evidence="7 8" key="1">
    <citation type="submission" date="2020-07" db="EMBL/GenBank/DDBJ databases">
        <title>Bacterium isolated from marien macroalgae.</title>
        <authorList>
            <person name="Zhu K."/>
            <person name="Lu D."/>
            <person name="Du Z."/>
        </authorList>
    </citation>
    <scope>NUCLEOTIDE SEQUENCE [LARGE SCALE GENOMIC DNA]</scope>
    <source>
        <strain evidence="7 8">3-1745</strain>
    </source>
</reference>
<keyword evidence="5" id="KW-0472">Membrane</keyword>
<dbReference type="FunFam" id="3.30.70.270:FF:000001">
    <property type="entry name" value="Diguanylate cyclase domain protein"/>
    <property type="match status" value="1"/>
</dbReference>
<comment type="caution">
    <text evidence="7">The sequence shown here is derived from an EMBL/GenBank/DDBJ whole genome shotgun (WGS) entry which is preliminary data.</text>
</comment>
<dbReference type="GO" id="GO:0052621">
    <property type="term" value="F:diguanylate cyclase activity"/>
    <property type="evidence" value="ECO:0007669"/>
    <property type="project" value="UniProtKB-EC"/>
</dbReference>
<dbReference type="InterPro" id="IPR000160">
    <property type="entry name" value="GGDEF_dom"/>
</dbReference>
<organism evidence="7 8">
    <name type="scientific">Marinobacterium marinum</name>
    <dbReference type="NCBI Taxonomy" id="2756129"/>
    <lineage>
        <taxon>Bacteria</taxon>
        <taxon>Pseudomonadati</taxon>
        <taxon>Pseudomonadota</taxon>
        <taxon>Gammaproteobacteria</taxon>
        <taxon>Oceanospirillales</taxon>
        <taxon>Oceanospirillaceae</taxon>
        <taxon>Marinobacterium</taxon>
    </lineage>
</organism>
<dbReference type="InterPro" id="IPR050469">
    <property type="entry name" value="Diguanylate_Cyclase"/>
</dbReference>
<comment type="catalytic activity">
    <reaction evidence="3">
        <text>2 GTP = 3',3'-c-di-GMP + 2 diphosphate</text>
        <dbReference type="Rhea" id="RHEA:24898"/>
        <dbReference type="ChEBI" id="CHEBI:33019"/>
        <dbReference type="ChEBI" id="CHEBI:37565"/>
        <dbReference type="ChEBI" id="CHEBI:58805"/>
        <dbReference type="EC" id="2.7.7.65"/>
    </reaction>
</comment>
<feature type="transmembrane region" description="Helical" evidence="5">
    <location>
        <begin position="12"/>
        <end position="35"/>
    </location>
</feature>
<dbReference type="CDD" id="cd01949">
    <property type="entry name" value="GGDEF"/>
    <property type="match status" value="1"/>
</dbReference>